<keyword evidence="6 8" id="KW-0862">Zinc</keyword>
<dbReference type="RefSeq" id="WP_256324822.1">
    <property type="nucleotide sequence ID" value="NZ_FMYW01000017.1"/>
</dbReference>
<comment type="function">
    <text evidence="8">Catalyzes the deamination of adenosine to inosine at the wobble position 34 of tRNA(Arg2).</text>
</comment>
<keyword evidence="5 8" id="KW-0378">Hydrolase</keyword>
<comment type="similarity">
    <text evidence="1">Belongs to the cytidine and deoxycytidylate deaminase family. ADAT2 subfamily.</text>
</comment>
<evidence type="ECO:0000256" key="6">
    <source>
        <dbReference type="ARBA" id="ARBA00022833"/>
    </source>
</evidence>
<protein>
    <recommendedName>
        <fullName evidence="8">tRNA-specific adenosine deaminase</fullName>
        <ecNumber evidence="8">3.5.4.33</ecNumber>
    </recommendedName>
</protein>
<keyword evidence="4 8" id="KW-0479">Metal-binding</keyword>
<evidence type="ECO:0000256" key="4">
    <source>
        <dbReference type="ARBA" id="ARBA00022723"/>
    </source>
</evidence>
<evidence type="ECO:0000256" key="8">
    <source>
        <dbReference type="HAMAP-Rule" id="MF_00972"/>
    </source>
</evidence>
<dbReference type="PANTHER" id="PTHR11079">
    <property type="entry name" value="CYTOSINE DEAMINASE FAMILY MEMBER"/>
    <property type="match status" value="1"/>
</dbReference>
<dbReference type="GO" id="GO:0052717">
    <property type="term" value="F:tRNA-specific adenosine-34 deaminase activity"/>
    <property type="evidence" value="ECO:0007669"/>
    <property type="project" value="UniProtKB-UniRule"/>
</dbReference>
<feature type="domain" description="CMP/dCMP-type deaminase" evidence="9">
    <location>
        <begin position="3"/>
        <end position="112"/>
    </location>
</feature>
<reference evidence="11" key="1">
    <citation type="submission" date="2016-10" db="EMBL/GenBank/DDBJ databases">
        <authorList>
            <person name="Varghese N."/>
            <person name="Submissions S."/>
        </authorList>
    </citation>
    <scope>NUCLEOTIDE SEQUENCE [LARGE SCALE GENOMIC DNA]</scope>
    <source>
        <strain evidence="11">DSM 11005</strain>
    </source>
</reference>
<dbReference type="EC" id="3.5.4.33" evidence="8"/>
<dbReference type="SUPFAM" id="SSF53927">
    <property type="entry name" value="Cytidine deaminase-like"/>
    <property type="match status" value="1"/>
</dbReference>
<evidence type="ECO:0000256" key="5">
    <source>
        <dbReference type="ARBA" id="ARBA00022801"/>
    </source>
</evidence>
<feature type="binding site" evidence="8">
    <location>
        <position position="54"/>
    </location>
    <ligand>
        <name>Zn(2+)</name>
        <dbReference type="ChEBI" id="CHEBI:29105"/>
        <note>catalytic</note>
    </ligand>
</feature>
<feature type="binding site" evidence="8">
    <location>
        <position position="87"/>
    </location>
    <ligand>
        <name>Zn(2+)</name>
        <dbReference type="ChEBI" id="CHEBI:29105"/>
        <note>catalytic</note>
    </ligand>
</feature>
<dbReference type="PROSITE" id="PS51747">
    <property type="entry name" value="CYT_DCMP_DEAMINASES_2"/>
    <property type="match status" value="1"/>
</dbReference>
<dbReference type="CDD" id="cd01285">
    <property type="entry name" value="nucleoside_deaminase"/>
    <property type="match status" value="1"/>
</dbReference>
<name>A0A1G6NYQ9_9FIRM</name>
<accession>A0A1G6NYQ9</accession>
<dbReference type="GO" id="GO:0002100">
    <property type="term" value="P:tRNA wobble adenosine to inosine editing"/>
    <property type="evidence" value="ECO:0007669"/>
    <property type="project" value="UniProtKB-UniRule"/>
</dbReference>
<dbReference type="NCBIfam" id="NF008113">
    <property type="entry name" value="PRK10860.1"/>
    <property type="match status" value="1"/>
</dbReference>
<dbReference type="PROSITE" id="PS00903">
    <property type="entry name" value="CYT_DCMP_DEAMINASES_1"/>
    <property type="match status" value="1"/>
</dbReference>
<dbReference type="InterPro" id="IPR028883">
    <property type="entry name" value="tRNA_aden_deaminase"/>
</dbReference>
<comment type="cofactor">
    <cofactor evidence="8">
        <name>Zn(2+)</name>
        <dbReference type="ChEBI" id="CHEBI:29105"/>
    </cofactor>
    <text evidence="8">Binds 1 zinc ion per subunit.</text>
</comment>
<evidence type="ECO:0000259" key="9">
    <source>
        <dbReference type="PROSITE" id="PS51747"/>
    </source>
</evidence>
<dbReference type="InterPro" id="IPR016193">
    <property type="entry name" value="Cytidine_deaminase-like"/>
</dbReference>
<dbReference type="Proteomes" id="UP000198943">
    <property type="component" value="Unassembled WGS sequence"/>
</dbReference>
<evidence type="ECO:0000313" key="11">
    <source>
        <dbReference type="Proteomes" id="UP000198943"/>
    </source>
</evidence>
<comment type="subunit">
    <text evidence="2 8">Homodimer.</text>
</comment>
<evidence type="ECO:0000256" key="2">
    <source>
        <dbReference type="ARBA" id="ARBA00011738"/>
    </source>
</evidence>
<dbReference type="GO" id="GO:0008270">
    <property type="term" value="F:zinc ion binding"/>
    <property type="evidence" value="ECO:0007669"/>
    <property type="project" value="UniProtKB-UniRule"/>
</dbReference>
<sequence length="154" mass="17132">MEMNHEQFMELALQEAEKAVKQGEVPIGAVIVKDGRVVAKAHNMREQWLDATAHAEVIAIREACEKLHNWRLSGCTLYVTVEPCPMCAGAIYNSRVDTVIFGCRDNRAGAVESLFNVLSHPLLNHQPQVIGGILEDRCAAVVRDFFADCRAKEK</sequence>
<feature type="binding site" evidence="8">
    <location>
        <position position="84"/>
    </location>
    <ligand>
        <name>Zn(2+)</name>
        <dbReference type="ChEBI" id="CHEBI:29105"/>
        <note>catalytic</note>
    </ligand>
</feature>
<dbReference type="Pfam" id="PF14437">
    <property type="entry name" value="MafB19-deam"/>
    <property type="match status" value="1"/>
</dbReference>
<keyword evidence="3 8" id="KW-0819">tRNA processing</keyword>
<organism evidence="10 11">
    <name type="scientific">Succiniclasticum ruminis</name>
    <dbReference type="NCBI Taxonomy" id="40841"/>
    <lineage>
        <taxon>Bacteria</taxon>
        <taxon>Bacillati</taxon>
        <taxon>Bacillota</taxon>
        <taxon>Negativicutes</taxon>
        <taxon>Acidaminococcales</taxon>
        <taxon>Acidaminococcaceae</taxon>
        <taxon>Succiniclasticum</taxon>
    </lineage>
</organism>
<dbReference type="EMBL" id="FMYW01000017">
    <property type="protein sequence ID" value="SDC72406.1"/>
    <property type="molecule type" value="Genomic_DNA"/>
</dbReference>
<dbReference type="HAMAP" id="MF_00972">
    <property type="entry name" value="tRNA_aden_deaminase"/>
    <property type="match status" value="1"/>
</dbReference>
<dbReference type="AlphaFoldDB" id="A0A1G6NYQ9"/>
<dbReference type="FunFam" id="3.40.140.10:FF:000005">
    <property type="entry name" value="tRNA-specific adenosine deaminase"/>
    <property type="match status" value="1"/>
</dbReference>
<evidence type="ECO:0000256" key="7">
    <source>
        <dbReference type="ARBA" id="ARBA00048045"/>
    </source>
</evidence>
<dbReference type="InterPro" id="IPR002125">
    <property type="entry name" value="CMP_dCMP_dom"/>
</dbReference>
<dbReference type="Gene3D" id="3.40.140.10">
    <property type="entry name" value="Cytidine Deaminase, domain 2"/>
    <property type="match status" value="1"/>
</dbReference>
<feature type="active site" description="Proton donor" evidence="8">
    <location>
        <position position="56"/>
    </location>
</feature>
<evidence type="ECO:0000313" key="10">
    <source>
        <dbReference type="EMBL" id="SDC72406.1"/>
    </source>
</evidence>
<dbReference type="PANTHER" id="PTHR11079:SF202">
    <property type="entry name" value="TRNA-SPECIFIC ADENOSINE DEAMINASE"/>
    <property type="match status" value="1"/>
</dbReference>
<comment type="catalytic activity">
    <reaction evidence="7 8">
        <text>adenosine(34) in tRNA + H2O + H(+) = inosine(34) in tRNA + NH4(+)</text>
        <dbReference type="Rhea" id="RHEA:43168"/>
        <dbReference type="Rhea" id="RHEA-COMP:10373"/>
        <dbReference type="Rhea" id="RHEA-COMP:10374"/>
        <dbReference type="ChEBI" id="CHEBI:15377"/>
        <dbReference type="ChEBI" id="CHEBI:15378"/>
        <dbReference type="ChEBI" id="CHEBI:28938"/>
        <dbReference type="ChEBI" id="CHEBI:74411"/>
        <dbReference type="ChEBI" id="CHEBI:82852"/>
        <dbReference type="EC" id="3.5.4.33"/>
    </reaction>
</comment>
<keyword evidence="11" id="KW-1185">Reference proteome</keyword>
<gene>
    <name evidence="8" type="primary">tadA</name>
    <name evidence="10" type="ORF">SAMN04487864_11729</name>
</gene>
<proteinExistence type="inferred from homology"/>
<dbReference type="InterPro" id="IPR016192">
    <property type="entry name" value="APOBEC/CMP_deaminase_Zn-bd"/>
</dbReference>
<evidence type="ECO:0000256" key="3">
    <source>
        <dbReference type="ARBA" id="ARBA00022694"/>
    </source>
</evidence>
<evidence type="ECO:0000256" key="1">
    <source>
        <dbReference type="ARBA" id="ARBA00010669"/>
    </source>
</evidence>
<dbReference type="InterPro" id="IPR058535">
    <property type="entry name" value="MafB19-deam"/>
</dbReference>